<gene>
    <name evidence="5" type="ORF">TMES_17175</name>
</gene>
<keyword evidence="6" id="KW-1185">Reference proteome</keyword>
<feature type="domain" description="HTH tetR-type" evidence="4">
    <location>
        <begin position="23"/>
        <end position="83"/>
    </location>
</feature>
<reference evidence="5 6" key="1">
    <citation type="submission" date="2014-03" db="EMBL/GenBank/DDBJ databases">
        <title>The draft genome sequence of Thalassospira mesophila JCM 18969.</title>
        <authorList>
            <person name="Lai Q."/>
            <person name="Shao Z."/>
        </authorList>
    </citation>
    <scope>NUCLEOTIDE SEQUENCE [LARGE SCALE GENOMIC DNA]</scope>
    <source>
        <strain evidence="5 6">JCM 18969</strain>
    </source>
</reference>
<dbReference type="Proteomes" id="UP000193391">
    <property type="component" value="Unassembled WGS sequence"/>
</dbReference>
<dbReference type="OrthoDB" id="2356263at2"/>
<proteinExistence type="predicted"/>
<evidence type="ECO:0000256" key="2">
    <source>
        <dbReference type="PROSITE-ProRule" id="PRU00335"/>
    </source>
</evidence>
<dbReference type="Pfam" id="PF17938">
    <property type="entry name" value="TetR_C_29"/>
    <property type="match status" value="1"/>
</dbReference>
<feature type="DNA-binding region" description="H-T-H motif" evidence="2">
    <location>
        <begin position="46"/>
        <end position="65"/>
    </location>
</feature>
<dbReference type="InterPro" id="IPR009057">
    <property type="entry name" value="Homeodomain-like_sf"/>
</dbReference>
<dbReference type="PROSITE" id="PS50977">
    <property type="entry name" value="HTH_TETR_2"/>
    <property type="match status" value="1"/>
</dbReference>
<dbReference type="PRINTS" id="PR00455">
    <property type="entry name" value="HTHTETR"/>
</dbReference>
<dbReference type="SUPFAM" id="SSF46689">
    <property type="entry name" value="Homeodomain-like"/>
    <property type="match status" value="1"/>
</dbReference>
<dbReference type="PANTHER" id="PTHR30328:SF54">
    <property type="entry name" value="HTH-TYPE TRANSCRIPTIONAL REPRESSOR SCO4008"/>
    <property type="match status" value="1"/>
</dbReference>
<dbReference type="Pfam" id="PF00440">
    <property type="entry name" value="TetR_N"/>
    <property type="match status" value="1"/>
</dbReference>
<dbReference type="InterPro" id="IPR001647">
    <property type="entry name" value="HTH_TetR"/>
</dbReference>
<dbReference type="AlphaFoldDB" id="A0A1Y2KX30"/>
<sequence>MTDSPTKPKPVKAKSKTSQRDPERTRAQILEAATSEFAEKGIGGARVDAIAARAGTNKRMLYHYFGDKDQLYTAVLGNAYAGIRNAEKKLNLAGRTPEDGIRELALFTWHYFVDHPEFLSLLGTENLHRAAYLKQLSYIPEMHSHFISELAQVLERGEAAGIFLAGTDPLNVYLTMASMTCFYLNNHYTLSTIFGRELMAQDSLDAWKQQIVSVTLGSIRRR</sequence>
<dbReference type="GO" id="GO:0003677">
    <property type="term" value="F:DNA binding"/>
    <property type="evidence" value="ECO:0007669"/>
    <property type="project" value="UniProtKB-UniRule"/>
</dbReference>
<evidence type="ECO:0000313" key="6">
    <source>
        <dbReference type="Proteomes" id="UP000193391"/>
    </source>
</evidence>
<keyword evidence="1 2" id="KW-0238">DNA-binding</keyword>
<evidence type="ECO:0000259" key="4">
    <source>
        <dbReference type="PROSITE" id="PS50977"/>
    </source>
</evidence>
<evidence type="ECO:0000313" key="5">
    <source>
        <dbReference type="EMBL" id="OSQ36796.1"/>
    </source>
</evidence>
<dbReference type="Gene3D" id="1.10.357.10">
    <property type="entry name" value="Tetracycline Repressor, domain 2"/>
    <property type="match status" value="1"/>
</dbReference>
<evidence type="ECO:0000256" key="3">
    <source>
        <dbReference type="SAM" id="MobiDB-lite"/>
    </source>
</evidence>
<evidence type="ECO:0000256" key="1">
    <source>
        <dbReference type="ARBA" id="ARBA00023125"/>
    </source>
</evidence>
<accession>A0A1Y2KX30</accession>
<dbReference type="PANTHER" id="PTHR30328">
    <property type="entry name" value="TRANSCRIPTIONAL REPRESSOR"/>
    <property type="match status" value="1"/>
</dbReference>
<dbReference type="EMBL" id="JFKA01000009">
    <property type="protein sequence ID" value="OSQ36796.1"/>
    <property type="molecule type" value="Genomic_DNA"/>
</dbReference>
<dbReference type="SUPFAM" id="SSF48498">
    <property type="entry name" value="Tetracyclin repressor-like, C-terminal domain"/>
    <property type="match status" value="1"/>
</dbReference>
<comment type="caution">
    <text evidence="5">The sequence shown here is derived from an EMBL/GenBank/DDBJ whole genome shotgun (WGS) entry which is preliminary data.</text>
</comment>
<organism evidence="5 6">
    <name type="scientific">Thalassospira mesophila</name>
    <dbReference type="NCBI Taxonomy" id="1293891"/>
    <lineage>
        <taxon>Bacteria</taxon>
        <taxon>Pseudomonadati</taxon>
        <taxon>Pseudomonadota</taxon>
        <taxon>Alphaproteobacteria</taxon>
        <taxon>Rhodospirillales</taxon>
        <taxon>Thalassospiraceae</taxon>
        <taxon>Thalassospira</taxon>
    </lineage>
</organism>
<dbReference type="InterPro" id="IPR041474">
    <property type="entry name" value="NicS_C"/>
</dbReference>
<dbReference type="InterPro" id="IPR050109">
    <property type="entry name" value="HTH-type_TetR-like_transc_reg"/>
</dbReference>
<name>A0A1Y2KX30_9PROT</name>
<dbReference type="InterPro" id="IPR036271">
    <property type="entry name" value="Tet_transcr_reg_TetR-rel_C_sf"/>
</dbReference>
<feature type="region of interest" description="Disordered" evidence="3">
    <location>
        <begin position="1"/>
        <end position="25"/>
    </location>
</feature>
<protein>
    <submittedName>
        <fullName evidence="5">TetR family transcriptional regulator</fullName>
    </submittedName>
</protein>
<dbReference type="RefSeq" id="WP_085584831.1">
    <property type="nucleotide sequence ID" value="NZ_JFKA01000009.1"/>
</dbReference>
<dbReference type="STRING" id="1293891.TMES_17175"/>